<protein>
    <recommendedName>
        <fullName evidence="7">ornithine decarboxylase</fullName>
        <ecNumber evidence="7">4.1.1.17</ecNumber>
    </recommendedName>
</protein>
<evidence type="ECO:0000313" key="14">
    <source>
        <dbReference type="Proteomes" id="UP000075840"/>
    </source>
</evidence>
<dbReference type="EC" id="4.1.1.17" evidence="7"/>
<organism evidence="13 14">
    <name type="scientific">Anopheles arabiensis</name>
    <name type="common">Mosquito</name>
    <dbReference type="NCBI Taxonomy" id="7173"/>
    <lineage>
        <taxon>Eukaryota</taxon>
        <taxon>Metazoa</taxon>
        <taxon>Ecdysozoa</taxon>
        <taxon>Arthropoda</taxon>
        <taxon>Hexapoda</taxon>
        <taxon>Insecta</taxon>
        <taxon>Pterygota</taxon>
        <taxon>Neoptera</taxon>
        <taxon>Endopterygota</taxon>
        <taxon>Diptera</taxon>
        <taxon>Nematocera</taxon>
        <taxon>Culicoidea</taxon>
        <taxon>Culicidae</taxon>
        <taxon>Anophelinae</taxon>
        <taxon>Anopheles</taxon>
    </lineage>
</organism>
<evidence type="ECO:0000256" key="7">
    <source>
        <dbReference type="ARBA" id="ARBA00034138"/>
    </source>
</evidence>
<dbReference type="EMBL" id="APCN01003292">
    <property type="status" value="NOT_ANNOTATED_CDS"/>
    <property type="molecule type" value="Genomic_DNA"/>
</dbReference>
<comment type="similarity">
    <text evidence="2">Belongs to the Orn/Lys/Arg decarboxylase class-II family.</text>
</comment>
<dbReference type="InterPro" id="IPR022657">
    <property type="entry name" value="De-COase2_CS"/>
</dbReference>
<evidence type="ECO:0000256" key="6">
    <source>
        <dbReference type="ARBA" id="ARBA00034115"/>
    </source>
</evidence>
<evidence type="ECO:0000256" key="3">
    <source>
        <dbReference type="ARBA" id="ARBA00022898"/>
    </source>
</evidence>
<name>A0A182HQ47_ANOAR</name>
<dbReference type="AlphaFoldDB" id="A0A182HQ47"/>
<dbReference type="CDD" id="cd00622">
    <property type="entry name" value="PLPDE_III_ODC"/>
    <property type="match status" value="1"/>
</dbReference>
<dbReference type="Proteomes" id="UP000075840">
    <property type="component" value="Unassembled WGS sequence"/>
</dbReference>
<comment type="function">
    <text evidence="8">Catalyzes the first and rate-limiting step of polyamine biosynthesis that converts ornithine into putrescine, which is the precursor for the polyamines, spermidine and spermine. Polyamines are essential for cell proliferation and are implicated in cellular processes, ranging from DNA replication to apoptosis.</text>
</comment>
<keyword evidence="3 11" id="KW-0663">Pyridoxal phosphate</keyword>
<dbReference type="GO" id="GO:0005737">
    <property type="term" value="C:cytoplasm"/>
    <property type="evidence" value="ECO:0007669"/>
    <property type="project" value="TreeGrafter"/>
</dbReference>
<dbReference type="SUPFAM" id="SSF50621">
    <property type="entry name" value="Alanine racemase C-terminal domain-like"/>
    <property type="match status" value="1"/>
</dbReference>
<comment type="cofactor">
    <cofactor evidence="1 11">
        <name>pyridoxal 5'-phosphate</name>
        <dbReference type="ChEBI" id="CHEBI:597326"/>
    </cofactor>
</comment>
<dbReference type="Gene3D" id="3.20.20.10">
    <property type="entry name" value="Alanine racemase"/>
    <property type="match status" value="1"/>
</dbReference>
<dbReference type="InterPro" id="IPR009006">
    <property type="entry name" value="Ala_racemase/Decarboxylase_C"/>
</dbReference>
<dbReference type="PANTHER" id="PTHR11482:SF6">
    <property type="entry name" value="ORNITHINE DECARBOXYLASE 1-RELATED"/>
    <property type="match status" value="1"/>
</dbReference>
<dbReference type="InterPro" id="IPR029066">
    <property type="entry name" value="PLP-binding_barrel"/>
</dbReference>
<dbReference type="PRINTS" id="PR01182">
    <property type="entry name" value="ORNDCRBXLASE"/>
</dbReference>
<evidence type="ECO:0000256" key="8">
    <source>
        <dbReference type="ARBA" id="ARBA00037173"/>
    </source>
</evidence>
<evidence type="ECO:0000259" key="12">
    <source>
        <dbReference type="Pfam" id="PF02784"/>
    </source>
</evidence>
<sequence length="449" mass="50336">MDTRQDTHLAKLNNVTIRPASAGSLEEEISRIIEDEPREHPLHLLDLDDLVGKHLVWLRSMARVTPFYAVKCNDDPAILATLAALGTGFDCASQAEMRTILALGVTPDRIIFAHPIKSVQALAFAKAHGIRRMTFDNECELEKVAREYPEAELVLRIRHDSDRVLIALGKKFGCDARGDGRVLLARAKALGVTVIGVSFHVGCGSLDADCFYHAIASARSVFDYAKDELGMRLWLLDVGGGFPGDNDKPIDQYAEAVSRALQEFFPPEQDEEVYVLGEPGRFYVGSAATLLTTVQGKKIVRDDAGQIQQMMYYINDGVFGTLFDWLSLREIKDLKRAVPLVRREREHEPAFPTTIWGPTCDSTDIVCEDVPYPEHHIGDYIVFENLGAYGMTFATNFNGFPKPTVQVYVKEHTWNMLHSIAGTDWRQKTLTFFERECPRKGQEQSSDQL</sequence>
<reference evidence="13" key="1">
    <citation type="submission" date="2022-08" db="UniProtKB">
        <authorList>
            <consortium name="EnsemblMetazoa"/>
        </authorList>
    </citation>
    <scope>IDENTIFICATION</scope>
    <source>
        <strain evidence="13">Dongola</strain>
    </source>
</reference>
<dbReference type="InterPro" id="IPR022644">
    <property type="entry name" value="De-COase2_N"/>
</dbReference>
<evidence type="ECO:0000256" key="10">
    <source>
        <dbReference type="ARBA" id="ARBA00049127"/>
    </source>
</evidence>
<accession>A0A182HQ47</accession>
<dbReference type="FunFam" id="2.40.37.10:FF:000020">
    <property type="entry name" value="Ornithine decarboxylase"/>
    <property type="match status" value="1"/>
</dbReference>
<evidence type="ECO:0000256" key="1">
    <source>
        <dbReference type="ARBA" id="ARBA00001933"/>
    </source>
</evidence>
<dbReference type="VEuPathDB" id="VectorBase:AARA21_010080"/>
<feature type="modified residue" description="N6-(pyridoxal phosphate)lysine" evidence="11">
    <location>
        <position position="71"/>
    </location>
</feature>
<dbReference type="RefSeq" id="XP_040169569.1">
    <property type="nucleotide sequence ID" value="XM_040313635.1"/>
</dbReference>
<dbReference type="InterPro" id="IPR022653">
    <property type="entry name" value="De-COase2_pyr-phos_BS"/>
</dbReference>
<evidence type="ECO:0000256" key="2">
    <source>
        <dbReference type="ARBA" id="ARBA00008872"/>
    </source>
</evidence>
<dbReference type="EnsemblMetazoa" id="AARA003390-RA">
    <property type="protein sequence ID" value="AARA003390-PA"/>
    <property type="gene ID" value="AARA003390"/>
</dbReference>
<feature type="active site" description="Proton donor" evidence="11">
    <location>
        <position position="360"/>
    </location>
</feature>
<dbReference type="GO" id="GO:0004586">
    <property type="term" value="F:ornithine decarboxylase activity"/>
    <property type="evidence" value="ECO:0007669"/>
    <property type="project" value="UniProtKB-EC"/>
</dbReference>
<keyword evidence="14" id="KW-1185">Reference proteome</keyword>
<feature type="domain" description="Orn/DAP/Arg decarboxylase 2 N-terminal" evidence="12">
    <location>
        <begin position="48"/>
        <end position="285"/>
    </location>
</feature>
<dbReference type="PROSITE" id="PS00878">
    <property type="entry name" value="ODR_DC_2_1"/>
    <property type="match status" value="1"/>
</dbReference>
<evidence type="ECO:0000313" key="13">
    <source>
        <dbReference type="EnsemblMetazoa" id="AARA003390-PA"/>
    </source>
</evidence>
<dbReference type="PRINTS" id="PR01179">
    <property type="entry name" value="ODADCRBXLASE"/>
</dbReference>
<dbReference type="KEGG" id="aara:120903950"/>
<dbReference type="InterPro" id="IPR000183">
    <property type="entry name" value="Orn/DAP/Arg_de-COase"/>
</dbReference>
<dbReference type="GO" id="GO:0033387">
    <property type="term" value="P:putrescine biosynthetic process from arginine, via ornithine"/>
    <property type="evidence" value="ECO:0007669"/>
    <property type="project" value="TreeGrafter"/>
</dbReference>
<keyword evidence="5" id="KW-0456">Lyase</keyword>
<evidence type="ECO:0000256" key="11">
    <source>
        <dbReference type="PIRSR" id="PIRSR600183-50"/>
    </source>
</evidence>
<dbReference type="InterPro" id="IPR002433">
    <property type="entry name" value="Orn_de-COase"/>
</dbReference>
<comment type="subunit">
    <text evidence="9">Homodimer. Only the dimer is catalytically active, as the active sites are constructed of residues from both monomers.</text>
</comment>
<dbReference type="GeneID" id="120903950"/>
<keyword evidence="4" id="KW-0620">Polyamine biosynthesis</keyword>
<evidence type="ECO:0000256" key="5">
    <source>
        <dbReference type="ARBA" id="ARBA00023239"/>
    </source>
</evidence>
<dbReference type="PANTHER" id="PTHR11482">
    <property type="entry name" value="ARGININE/DIAMINOPIMELATE/ORNITHINE DECARBOXYLASE"/>
    <property type="match status" value="1"/>
</dbReference>
<proteinExistence type="inferred from homology"/>
<dbReference type="Gene3D" id="2.40.37.10">
    <property type="entry name" value="Lyase, Ornithine Decarboxylase, Chain A, domain 1"/>
    <property type="match status" value="1"/>
</dbReference>
<dbReference type="Pfam" id="PF02784">
    <property type="entry name" value="Orn_Arg_deC_N"/>
    <property type="match status" value="1"/>
</dbReference>
<evidence type="ECO:0000256" key="4">
    <source>
        <dbReference type="ARBA" id="ARBA00023115"/>
    </source>
</evidence>
<dbReference type="VEuPathDB" id="VectorBase:AARA003390"/>
<evidence type="ECO:0000256" key="9">
    <source>
        <dbReference type="ARBA" id="ARBA00046672"/>
    </source>
</evidence>
<comment type="pathway">
    <text evidence="6">Amine and polyamine biosynthesis; putrescine biosynthesis via L-ornithine pathway; putrescine from L-ornithine: step 1/1.</text>
</comment>
<comment type="catalytic activity">
    <reaction evidence="10">
        <text>L-ornithine + H(+) = putrescine + CO2</text>
        <dbReference type="Rhea" id="RHEA:22964"/>
        <dbReference type="ChEBI" id="CHEBI:15378"/>
        <dbReference type="ChEBI" id="CHEBI:16526"/>
        <dbReference type="ChEBI" id="CHEBI:46911"/>
        <dbReference type="ChEBI" id="CHEBI:326268"/>
        <dbReference type="EC" id="4.1.1.17"/>
    </reaction>
</comment>
<dbReference type="FunFam" id="3.20.20.10:FF:000005">
    <property type="entry name" value="Ornithine decarboxylase"/>
    <property type="match status" value="1"/>
</dbReference>
<dbReference type="SUPFAM" id="SSF51419">
    <property type="entry name" value="PLP-binding barrel"/>
    <property type="match status" value="1"/>
</dbReference>
<dbReference type="PROSITE" id="PS00879">
    <property type="entry name" value="ODR_DC_2_2"/>
    <property type="match status" value="1"/>
</dbReference>